<sequence length="269" mass="31116">MTSVPTFPQRAPGKTKRPCFSIITVCWNAQDSIRETGNSLAAQSFDDYEWLVVDGASSDGTLAEVERVAIPNKRVQSQPDAGIYDAMNKAIRLAEGEWLYFLNSGDQLHDSDVLQDIHAFVQTRPDSTLIFGNARYTGHGTSFIKRFSHINRWMLVFEDLNHQATFAHRTLFERIGDFKLEFRYSADYDWFLRVFRSDAKTHYIDRTLCRFLVGGAHSANLEKLGQERQGLRLQYVSRPSLWLGKRLAGIRRHYYEWRDAQLSKQEQLK</sequence>
<dbReference type="PANTHER" id="PTHR22916:SF67">
    <property type="entry name" value="COLANIC ACID BIOSYNTHESIS GLYCOSYL TRANSFERASE WCAE-RELATED"/>
    <property type="match status" value="1"/>
</dbReference>
<protein>
    <submittedName>
        <fullName evidence="2">Glycosyltransferase family 2 protein</fullName>
        <ecNumber evidence="2">2.4.-.-</ecNumber>
    </submittedName>
</protein>
<evidence type="ECO:0000259" key="1">
    <source>
        <dbReference type="Pfam" id="PF00535"/>
    </source>
</evidence>
<dbReference type="Proteomes" id="UP001302257">
    <property type="component" value="Chromosome"/>
</dbReference>
<reference evidence="2 3" key="1">
    <citation type="submission" date="2023-08" db="EMBL/GenBank/DDBJ databases">
        <title>Rhodoferax potami sp. nov. and Rhodoferax mekongensis sp. nov., isolated from the Mekong River in Thailand.</title>
        <authorList>
            <person name="Kitikhun S."/>
            <person name="Charoenyingcharoen P."/>
            <person name="Siriarchawattana P."/>
            <person name="Likhitrattanapisal S."/>
            <person name="Nilsakha T."/>
            <person name="Chanpet A."/>
            <person name="Rattanawaree P."/>
            <person name="Ingsriswang S."/>
        </authorList>
    </citation>
    <scope>NUCLEOTIDE SEQUENCE [LARGE SCALE GENOMIC DNA]</scope>
    <source>
        <strain evidence="2 3">TBRC 17307</strain>
    </source>
</reference>
<dbReference type="PANTHER" id="PTHR22916">
    <property type="entry name" value="GLYCOSYLTRANSFERASE"/>
    <property type="match status" value="1"/>
</dbReference>
<dbReference type="Gene3D" id="3.90.550.10">
    <property type="entry name" value="Spore Coat Polysaccharide Biosynthesis Protein SpsA, Chain A"/>
    <property type="match status" value="1"/>
</dbReference>
<organism evidence="2 3">
    <name type="scientific">Rhodoferax mekongensis</name>
    <dbReference type="NCBI Taxonomy" id="3068341"/>
    <lineage>
        <taxon>Bacteria</taxon>
        <taxon>Pseudomonadati</taxon>
        <taxon>Pseudomonadota</taxon>
        <taxon>Betaproteobacteria</taxon>
        <taxon>Burkholderiales</taxon>
        <taxon>Comamonadaceae</taxon>
        <taxon>Rhodoferax</taxon>
    </lineage>
</organism>
<evidence type="ECO:0000313" key="2">
    <source>
        <dbReference type="EMBL" id="WNO06253.1"/>
    </source>
</evidence>
<dbReference type="GO" id="GO:0016757">
    <property type="term" value="F:glycosyltransferase activity"/>
    <property type="evidence" value="ECO:0007669"/>
    <property type="project" value="UniProtKB-KW"/>
</dbReference>
<dbReference type="InterPro" id="IPR001173">
    <property type="entry name" value="Glyco_trans_2-like"/>
</dbReference>
<dbReference type="SUPFAM" id="SSF53448">
    <property type="entry name" value="Nucleotide-diphospho-sugar transferases"/>
    <property type="match status" value="1"/>
</dbReference>
<keyword evidence="2" id="KW-0808">Transferase</keyword>
<dbReference type="EC" id="2.4.-.-" evidence="2"/>
<dbReference type="Pfam" id="PF00535">
    <property type="entry name" value="Glycos_transf_2"/>
    <property type="match status" value="1"/>
</dbReference>
<dbReference type="EMBL" id="CP132507">
    <property type="protein sequence ID" value="WNO06253.1"/>
    <property type="molecule type" value="Genomic_DNA"/>
</dbReference>
<accession>A0ABZ0B2V3</accession>
<evidence type="ECO:0000313" key="3">
    <source>
        <dbReference type="Proteomes" id="UP001302257"/>
    </source>
</evidence>
<gene>
    <name evidence="2" type="ORF">RAN89_07445</name>
</gene>
<feature type="domain" description="Glycosyltransferase 2-like" evidence="1">
    <location>
        <begin position="21"/>
        <end position="158"/>
    </location>
</feature>
<name>A0ABZ0B2V3_9BURK</name>
<dbReference type="RefSeq" id="WP_313868966.1">
    <property type="nucleotide sequence ID" value="NZ_CP132507.1"/>
</dbReference>
<dbReference type="CDD" id="cd06433">
    <property type="entry name" value="GT_2_WfgS_like"/>
    <property type="match status" value="1"/>
</dbReference>
<keyword evidence="2" id="KW-0328">Glycosyltransferase</keyword>
<proteinExistence type="predicted"/>
<dbReference type="InterPro" id="IPR029044">
    <property type="entry name" value="Nucleotide-diphossugar_trans"/>
</dbReference>
<keyword evidence="3" id="KW-1185">Reference proteome</keyword>